<organism evidence="1 2">
    <name type="scientific">Vermiconidia calcicola</name>
    <dbReference type="NCBI Taxonomy" id="1690605"/>
    <lineage>
        <taxon>Eukaryota</taxon>
        <taxon>Fungi</taxon>
        <taxon>Dikarya</taxon>
        <taxon>Ascomycota</taxon>
        <taxon>Pezizomycotina</taxon>
        <taxon>Dothideomycetes</taxon>
        <taxon>Dothideomycetidae</taxon>
        <taxon>Mycosphaerellales</taxon>
        <taxon>Extremaceae</taxon>
        <taxon>Vermiconidia</taxon>
    </lineage>
</organism>
<protein>
    <submittedName>
        <fullName evidence="1">Uncharacterized protein</fullName>
    </submittedName>
</protein>
<sequence>DLTCIIITSMATDAFVPDELTAWMLNAVNEVTFCLMPDTTQSNATPSHARAQLAPSAREAAALKAEMDAANYAVDVKDAALRCLAGVLADLIRQTATSDDKAHEVFGKALDQRLSQDQRRYLAERRAEGLGDEESDSDFPPPSEDVASSETMDGDEGATEASADVKGSLP</sequence>
<dbReference type="Proteomes" id="UP001281147">
    <property type="component" value="Unassembled WGS sequence"/>
</dbReference>
<proteinExistence type="predicted"/>
<feature type="non-terminal residue" evidence="1">
    <location>
        <position position="1"/>
    </location>
</feature>
<accession>A0ACC3MKN4</accession>
<dbReference type="EMBL" id="JAUTXU010000218">
    <property type="protein sequence ID" value="KAK3697906.1"/>
    <property type="molecule type" value="Genomic_DNA"/>
</dbReference>
<comment type="caution">
    <text evidence="1">The sequence shown here is derived from an EMBL/GenBank/DDBJ whole genome shotgun (WGS) entry which is preliminary data.</text>
</comment>
<keyword evidence="2" id="KW-1185">Reference proteome</keyword>
<evidence type="ECO:0000313" key="2">
    <source>
        <dbReference type="Proteomes" id="UP001281147"/>
    </source>
</evidence>
<name>A0ACC3MKN4_9PEZI</name>
<evidence type="ECO:0000313" key="1">
    <source>
        <dbReference type="EMBL" id="KAK3697906.1"/>
    </source>
</evidence>
<reference evidence="1" key="1">
    <citation type="submission" date="2023-07" db="EMBL/GenBank/DDBJ databases">
        <title>Black Yeasts Isolated from many extreme environments.</title>
        <authorList>
            <person name="Coleine C."/>
            <person name="Stajich J.E."/>
            <person name="Selbmann L."/>
        </authorList>
    </citation>
    <scope>NUCLEOTIDE SEQUENCE</scope>
    <source>
        <strain evidence="1">CCFEE 5714</strain>
    </source>
</reference>
<gene>
    <name evidence="1" type="ORF">LTR37_017223</name>
</gene>